<gene>
    <name evidence="1" type="ORF">ALC53_10020</name>
</gene>
<dbReference type="AlphaFoldDB" id="A0A195B508"/>
<evidence type="ECO:0000313" key="2">
    <source>
        <dbReference type="Proteomes" id="UP000078540"/>
    </source>
</evidence>
<evidence type="ECO:0000313" key="1">
    <source>
        <dbReference type="EMBL" id="KYM79581.1"/>
    </source>
</evidence>
<reference evidence="1 2" key="1">
    <citation type="submission" date="2015-09" db="EMBL/GenBank/DDBJ databases">
        <title>Atta colombica WGS genome.</title>
        <authorList>
            <person name="Nygaard S."/>
            <person name="Hu H."/>
            <person name="Boomsma J."/>
            <person name="Zhang G."/>
        </authorList>
    </citation>
    <scope>NUCLEOTIDE SEQUENCE [LARGE SCALE GENOMIC DNA]</scope>
    <source>
        <strain evidence="1">Treedump-2</strain>
        <tissue evidence="1">Whole body</tissue>
    </source>
</reference>
<proteinExistence type="predicted"/>
<name>A0A195B508_9HYME</name>
<accession>A0A195B508</accession>
<keyword evidence="2" id="KW-1185">Reference proteome</keyword>
<protein>
    <submittedName>
        <fullName evidence="1">Uncharacterized protein</fullName>
    </submittedName>
</protein>
<organism evidence="1 2">
    <name type="scientific">Atta colombica</name>
    <dbReference type="NCBI Taxonomy" id="520822"/>
    <lineage>
        <taxon>Eukaryota</taxon>
        <taxon>Metazoa</taxon>
        <taxon>Ecdysozoa</taxon>
        <taxon>Arthropoda</taxon>
        <taxon>Hexapoda</taxon>
        <taxon>Insecta</taxon>
        <taxon>Pterygota</taxon>
        <taxon>Neoptera</taxon>
        <taxon>Endopterygota</taxon>
        <taxon>Hymenoptera</taxon>
        <taxon>Apocrita</taxon>
        <taxon>Aculeata</taxon>
        <taxon>Formicoidea</taxon>
        <taxon>Formicidae</taxon>
        <taxon>Myrmicinae</taxon>
        <taxon>Atta</taxon>
    </lineage>
</organism>
<dbReference type="EMBL" id="KQ976598">
    <property type="protein sequence ID" value="KYM79581.1"/>
    <property type="molecule type" value="Genomic_DNA"/>
</dbReference>
<sequence>MIMMIKNGFRRMKVGESFPLYETHSCLHENDGARLDRSLMTILRYGEIGEDGDESDLSCRCK</sequence>
<dbReference type="Proteomes" id="UP000078540">
    <property type="component" value="Unassembled WGS sequence"/>
</dbReference>